<keyword evidence="3" id="KW-1185">Reference proteome</keyword>
<feature type="chain" id="PRO_5046485124" evidence="1">
    <location>
        <begin position="22"/>
        <end position="109"/>
    </location>
</feature>
<comment type="caution">
    <text evidence="2">The sequence shown here is derived from an EMBL/GenBank/DDBJ whole genome shotgun (WGS) entry which is preliminary data.</text>
</comment>
<name>A0ABY0CVI3_9DELT</name>
<sequence>MTLSILRRLSAALLLTLTLSACVEDNHLCDAEPACNADQNVVERCDEGDDTCHENTLCGSTIYCQDIPNECAALPQCEADDAEVESCPTDASCYDVTECGATITCERAA</sequence>
<reference evidence="2 3" key="1">
    <citation type="submission" date="2019-01" db="EMBL/GenBank/DDBJ databases">
        <title>Lujinxingia litoralis gen. nov., sp. nov. and Lujinxingia sediminis gen. nov., sp. nov., new members in the order Bradymonadales, isolated from coastal sediment.</title>
        <authorList>
            <person name="Li C.-M."/>
        </authorList>
    </citation>
    <scope>NUCLEOTIDE SEQUENCE [LARGE SCALE GENOMIC DNA]</scope>
    <source>
        <strain evidence="2 3">SEH01</strain>
    </source>
</reference>
<dbReference type="EMBL" id="SADD01000003">
    <property type="protein sequence ID" value="RVU45881.1"/>
    <property type="molecule type" value="Genomic_DNA"/>
</dbReference>
<gene>
    <name evidence="2" type="ORF">EA187_08985</name>
</gene>
<evidence type="ECO:0000313" key="2">
    <source>
        <dbReference type="EMBL" id="RVU45881.1"/>
    </source>
</evidence>
<dbReference type="RefSeq" id="WP_127780034.1">
    <property type="nucleotide sequence ID" value="NZ_SADD01000003.1"/>
</dbReference>
<organism evidence="2 3">
    <name type="scientific">Lujinxingia sediminis</name>
    <dbReference type="NCBI Taxonomy" id="2480984"/>
    <lineage>
        <taxon>Bacteria</taxon>
        <taxon>Deltaproteobacteria</taxon>
        <taxon>Bradymonadales</taxon>
        <taxon>Lujinxingiaceae</taxon>
        <taxon>Lujinxingia</taxon>
    </lineage>
</organism>
<protein>
    <submittedName>
        <fullName evidence="2">Uncharacterized protein</fullName>
    </submittedName>
</protein>
<evidence type="ECO:0000313" key="3">
    <source>
        <dbReference type="Proteomes" id="UP000282926"/>
    </source>
</evidence>
<feature type="signal peptide" evidence="1">
    <location>
        <begin position="1"/>
        <end position="21"/>
    </location>
</feature>
<proteinExistence type="predicted"/>
<keyword evidence="1" id="KW-0732">Signal</keyword>
<evidence type="ECO:0000256" key="1">
    <source>
        <dbReference type="SAM" id="SignalP"/>
    </source>
</evidence>
<dbReference type="PROSITE" id="PS51257">
    <property type="entry name" value="PROKAR_LIPOPROTEIN"/>
    <property type="match status" value="1"/>
</dbReference>
<accession>A0ABY0CVI3</accession>
<dbReference type="Proteomes" id="UP000282926">
    <property type="component" value="Unassembled WGS sequence"/>
</dbReference>